<dbReference type="EMBL" id="ATHL01000046">
    <property type="protein sequence ID" value="EQB18038.1"/>
    <property type="molecule type" value="Genomic_DNA"/>
</dbReference>
<evidence type="ECO:0000313" key="2">
    <source>
        <dbReference type="Proteomes" id="UP000015527"/>
    </source>
</evidence>
<protein>
    <submittedName>
        <fullName evidence="1">Uncharacterized protein</fullName>
    </submittedName>
</protein>
<organism evidence="1 2">
    <name type="scientific">Novosphingobium lindaniclasticum LE124</name>
    <dbReference type="NCBI Taxonomy" id="1096930"/>
    <lineage>
        <taxon>Bacteria</taxon>
        <taxon>Pseudomonadati</taxon>
        <taxon>Pseudomonadota</taxon>
        <taxon>Alphaproteobacteria</taxon>
        <taxon>Sphingomonadales</taxon>
        <taxon>Sphingomonadaceae</taxon>
        <taxon>Novosphingobium</taxon>
    </lineage>
</organism>
<reference evidence="1 2" key="1">
    <citation type="journal article" date="2013" name="Genome Announc.">
        <title>Genome Sequence of Novosphingobium lindaniclasticum LE124T, Isolated from a Hexachlorocyclohexane Dumpsite.</title>
        <authorList>
            <person name="Saxena A."/>
            <person name="Nayyar N."/>
            <person name="Sangwan N."/>
            <person name="Kumari R."/>
            <person name="Khurana J.P."/>
            <person name="Lal R."/>
        </authorList>
    </citation>
    <scope>NUCLEOTIDE SEQUENCE [LARGE SCALE GENOMIC DNA]</scope>
    <source>
        <strain evidence="1 2">LE124</strain>
    </source>
</reference>
<proteinExistence type="predicted"/>
<keyword evidence="2" id="KW-1185">Reference proteome</keyword>
<dbReference type="Proteomes" id="UP000015527">
    <property type="component" value="Unassembled WGS sequence"/>
</dbReference>
<evidence type="ECO:0000313" key="1">
    <source>
        <dbReference type="EMBL" id="EQB18038.1"/>
    </source>
</evidence>
<dbReference type="AlphaFoldDB" id="T0I148"/>
<name>T0I148_9SPHN</name>
<accession>T0I148</accession>
<gene>
    <name evidence="1" type="ORF">L284_05765</name>
</gene>
<sequence>MIASDFIDRLLYVQAKRRPANRREEDAVMKLSRMARRRAEGLAMNVRGCQP</sequence>
<comment type="caution">
    <text evidence="1">The sequence shown here is derived from an EMBL/GenBank/DDBJ whole genome shotgun (WGS) entry which is preliminary data.</text>
</comment>